<dbReference type="PANTHER" id="PTHR33164">
    <property type="entry name" value="TRANSCRIPTIONAL REGULATOR, MARR FAMILY"/>
    <property type="match status" value="1"/>
</dbReference>
<evidence type="ECO:0000313" key="3">
    <source>
        <dbReference type="Proteomes" id="UP001551675"/>
    </source>
</evidence>
<dbReference type="Pfam" id="PF12802">
    <property type="entry name" value="MarR_2"/>
    <property type="match status" value="1"/>
</dbReference>
<dbReference type="Proteomes" id="UP001551675">
    <property type="component" value="Unassembled WGS sequence"/>
</dbReference>
<dbReference type="InterPro" id="IPR036390">
    <property type="entry name" value="WH_DNA-bd_sf"/>
</dbReference>
<comment type="caution">
    <text evidence="2">The sequence shown here is derived from an EMBL/GenBank/DDBJ whole genome shotgun (WGS) entry which is preliminary data.</text>
</comment>
<dbReference type="PROSITE" id="PS50995">
    <property type="entry name" value="HTH_MARR_2"/>
    <property type="match status" value="1"/>
</dbReference>
<sequence>MEDSVDLRLDQWRAERPDLPLGAMGIIGRVQRAALIFERELRDHFAAHDLQIGEFDMLATLLRSGPPYRLTAGHLVASSMKTSGAITNRIDHLVAKQLVTRDVDPDNRRRVLIALTETGKELVDRIVDCHVALEERLLEGMEPQARDDLTRLLRTLLITLGDTAPLK</sequence>
<dbReference type="PANTHER" id="PTHR33164:SF104">
    <property type="entry name" value="TRANSCRIPTIONAL REGULATORY PROTEIN"/>
    <property type="match status" value="1"/>
</dbReference>
<dbReference type="InterPro" id="IPR000835">
    <property type="entry name" value="HTH_MarR-typ"/>
</dbReference>
<dbReference type="SMART" id="SM00347">
    <property type="entry name" value="HTH_MARR"/>
    <property type="match status" value="1"/>
</dbReference>
<dbReference type="InterPro" id="IPR039422">
    <property type="entry name" value="MarR/SlyA-like"/>
</dbReference>
<name>A0ABV3GKN8_MICGL</name>
<organism evidence="2 3">
    <name type="scientific">Microtetraspora glauca</name>
    <dbReference type="NCBI Taxonomy" id="1996"/>
    <lineage>
        <taxon>Bacteria</taxon>
        <taxon>Bacillati</taxon>
        <taxon>Actinomycetota</taxon>
        <taxon>Actinomycetes</taxon>
        <taxon>Streptosporangiales</taxon>
        <taxon>Streptosporangiaceae</taxon>
        <taxon>Microtetraspora</taxon>
    </lineage>
</organism>
<evidence type="ECO:0000313" key="2">
    <source>
        <dbReference type="EMBL" id="MEV0972208.1"/>
    </source>
</evidence>
<reference evidence="2 3" key="1">
    <citation type="submission" date="2024-06" db="EMBL/GenBank/DDBJ databases">
        <title>The Natural Products Discovery Center: Release of the First 8490 Sequenced Strains for Exploring Actinobacteria Biosynthetic Diversity.</title>
        <authorList>
            <person name="Kalkreuter E."/>
            <person name="Kautsar S.A."/>
            <person name="Yang D."/>
            <person name="Bader C.D."/>
            <person name="Teijaro C.N."/>
            <person name="Fluegel L."/>
            <person name="Davis C.M."/>
            <person name="Simpson J.R."/>
            <person name="Lauterbach L."/>
            <person name="Steele A.D."/>
            <person name="Gui C."/>
            <person name="Meng S."/>
            <person name="Li G."/>
            <person name="Viehrig K."/>
            <person name="Ye F."/>
            <person name="Su P."/>
            <person name="Kiefer A.F."/>
            <person name="Nichols A."/>
            <person name="Cepeda A.J."/>
            <person name="Yan W."/>
            <person name="Fan B."/>
            <person name="Jiang Y."/>
            <person name="Adhikari A."/>
            <person name="Zheng C.-J."/>
            <person name="Schuster L."/>
            <person name="Cowan T.M."/>
            <person name="Smanski M.J."/>
            <person name="Chevrette M.G."/>
            <person name="De Carvalho L.P.S."/>
            <person name="Shen B."/>
        </authorList>
    </citation>
    <scope>NUCLEOTIDE SEQUENCE [LARGE SCALE GENOMIC DNA]</scope>
    <source>
        <strain evidence="2 3">NPDC050100</strain>
    </source>
</reference>
<accession>A0ABV3GKN8</accession>
<dbReference type="RefSeq" id="WP_358137106.1">
    <property type="nucleotide sequence ID" value="NZ_JBFALK010000015.1"/>
</dbReference>
<dbReference type="EMBL" id="JBFALK010000015">
    <property type="protein sequence ID" value="MEV0972208.1"/>
    <property type="molecule type" value="Genomic_DNA"/>
</dbReference>
<feature type="domain" description="HTH marR-type" evidence="1">
    <location>
        <begin position="23"/>
        <end position="158"/>
    </location>
</feature>
<dbReference type="SUPFAM" id="SSF46785">
    <property type="entry name" value="Winged helix' DNA-binding domain"/>
    <property type="match status" value="1"/>
</dbReference>
<keyword evidence="3" id="KW-1185">Reference proteome</keyword>
<gene>
    <name evidence="2" type="ORF">AB0I59_26720</name>
</gene>
<dbReference type="Gene3D" id="1.10.10.10">
    <property type="entry name" value="Winged helix-like DNA-binding domain superfamily/Winged helix DNA-binding domain"/>
    <property type="match status" value="1"/>
</dbReference>
<proteinExistence type="predicted"/>
<evidence type="ECO:0000259" key="1">
    <source>
        <dbReference type="PROSITE" id="PS50995"/>
    </source>
</evidence>
<dbReference type="InterPro" id="IPR036388">
    <property type="entry name" value="WH-like_DNA-bd_sf"/>
</dbReference>
<protein>
    <submittedName>
        <fullName evidence="2">MarR family transcriptional regulator</fullName>
    </submittedName>
</protein>